<feature type="region of interest" description="Disordered" evidence="1">
    <location>
        <begin position="1"/>
        <end position="90"/>
    </location>
</feature>
<dbReference type="KEGG" id="sbil:SANBI_000807"/>
<reference evidence="4" key="1">
    <citation type="submission" date="2023-11" db="EMBL/GenBank/DDBJ databases">
        <authorList>
            <person name="Helweg L.P."/>
            <person name="Kiel A."/>
            <person name="Hitz F."/>
            <person name="Ruckert-Reed C."/>
            <person name="Busche T."/>
            <person name="Kaltschmidt B."/>
            <person name="Kaltschmidt C."/>
        </authorList>
    </citation>
    <scope>NUCLEOTIDE SEQUENCE [LARGE SCALE GENOMIC DNA]</scope>
    <source>
        <strain evidence="4">4.1</strain>
    </source>
</reference>
<evidence type="ECO:0000256" key="1">
    <source>
        <dbReference type="SAM" id="MobiDB-lite"/>
    </source>
</evidence>
<keyword evidence="2" id="KW-1133">Transmembrane helix</keyword>
<dbReference type="InterPro" id="IPR025443">
    <property type="entry name" value="DUF4307"/>
</dbReference>
<evidence type="ECO:0000313" key="4">
    <source>
        <dbReference type="Proteomes" id="UP001304340"/>
    </source>
</evidence>
<protein>
    <submittedName>
        <fullName evidence="3">DUF4307 domain-containing protein</fullName>
    </submittedName>
</protein>
<dbReference type="RefSeq" id="WP_319159168.1">
    <property type="nucleotide sequence ID" value="NZ_CP138359.1"/>
</dbReference>
<feature type="transmembrane region" description="Helical" evidence="2">
    <location>
        <begin position="104"/>
        <end position="123"/>
    </location>
</feature>
<proteinExistence type="predicted"/>
<accession>A0AAF0Z517</accession>
<keyword evidence="4" id="KW-1185">Reference proteome</keyword>
<dbReference type="Proteomes" id="UP001304340">
    <property type="component" value="Chromosome"/>
</dbReference>
<dbReference type="AlphaFoldDB" id="A0AAF0Z517"/>
<evidence type="ECO:0000313" key="3">
    <source>
        <dbReference type="EMBL" id="WPF83153.1"/>
    </source>
</evidence>
<dbReference type="Pfam" id="PF14155">
    <property type="entry name" value="DUF4307"/>
    <property type="match status" value="1"/>
</dbReference>
<evidence type="ECO:0000256" key="2">
    <source>
        <dbReference type="SAM" id="Phobius"/>
    </source>
</evidence>
<keyword evidence="2" id="KW-0812">Transmembrane</keyword>
<feature type="compositionally biased region" description="Basic and acidic residues" evidence="1">
    <location>
        <begin position="1"/>
        <end position="18"/>
    </location>
</feature>
<keyword evidence="2" id="KW-0472">Membrane</keyword>
<name>A0AAF0Z517_9MICO</name>
<dbReference type="EMBL" id="CP138359">
    <property type="protein sequence ID" value="WPF83153.1"/>
    <property type="molecule type" value="Genomic_DNA"/>
</dbReference>
<organism evidence="3 4">
    <name type="scientific">Sanguibacter biliveldensis</name>
    <dbReference type="NCBI Taxonomy" id="3030830"/>
    <lineage>
        <taxon>Bacteria</taxon>
        <taxon>Bacillati</taxon>
        <taxon>Actinomycetota</taxon>
        <taxon>Actinomycetes</taxon>
        <taxon>Micrococcales</taxon>
        <taxon>Sanguibacteraceae</taxon>
        <taxon>Sanguibacter</taxon>
    </lineage>
</organism>
<gene>
    <name evidence="3" type="ORF">SANBI_000807</name>
</gene>
<sequence length="212" mass="21921">MTEHPSTRPDDARRHDSPTEPTAAAGPADRETSAPDTGLQTEGRPGSPRDAAPARPVGSARPAGSTRPVRLTDDEASGTAAGSAAPVASGRYDTRRGISRTTQVRLAVAAVTVAVLSIAWVTMGPTASTVRGKDFGYSVKGPEAVDITFDVAKPEDSTVVCTVEALNENYAQVGTKEVTIGPAEVSEARYTTTIATTELAVTAVVDECVLVD</sequence>